<dbReference type="SUPFAM" id="SSF51197">
    <property type="entry name" value="Clavaminate synthase-like"/>
    <property type="match status" value="1"/>
</dbReference>
<sequence length="315" mass="35410">MSSHAIAIIFPKKYGDALEERPSFSGRIKLTRIEGISLLNSQRLAVLPIDSLDLDSELSTVDSHEYGGEYDALTFGSWSCHVLANGSGADSDIAFRPHDGRLTLTELGKQLPGIMSLVTENFSLDRLQWVRIFSLRDGIMAPHVDFLEWAKAGTRLQIPLRTSEESLHSENDVVYHLRRGEVWKIHTTVPHSACSTSETARLSLCLDFADAEEPVAIRNDIPATEPIRVIERPEPTEAELEELTDSGRTLTPASMRSHFRRFAALHFERRVHALAAFDWYEAAARRSGDADVIEKAQAFRRYCVESRADGETFDW</sequence>
<dbReference type="InterPro" id="IPR027443">
    <property type="entry name" value="IPNS-like_sf"/>
</dbReference>
<organism evidence="3">
    <name type="scientific">Streptomyces sp. R08</name>
    <dbReference type="NCBI Taxonomy" id="3238624"/>
    <lineage>
        <taxon>Bacteria</taxon>
        <taxon>Bacillati</taxon>
        <taxon>Actinomycetota</taxon>
        <taxon>Actinomycetes</taxon>
        <taxon>Kitasatosporales</taxon>
        <taxon>Streptomycetaceae</taxon>
        <taxon>Streptomyces</taxon>
    </lineage>
</organism>
<dbReference type="InterPro" id="IPR030936">
    <property type="entry name" value="Nonproteo_OH"/>
</dbReference>
<gene>
    <name evidence="3" type="ORF">AB5J58_45595</name>
</gene>
<dbReference type="NCBIfam" id="TIGR04531">
    <property type="entry name" value="nonproteo_OH"/>
    <property type="match status" value="1"/>
</dbReference>
<dbReference type="RefSeq" id="WP_369191857.1">
    <property type="nucleotide sequence ID" value="NZ_CP163431.1"/>
</dbReference>
<evidence type="ECO:0000259" key="2">
    <source>
        <dbReference type="Pfam" id="PF05373"/>
    </source>
</evidence>
<dbReference type="InterPro" id="IPR008035">
    <property type="entry name" value="Pro_3_hydrox_C"/>
</dbReference>
<dbReference type="Gene3D" id="2.60.120.330">
    <property type="entry name" value="B-lactam Antibiotic, Isopenicillin N Synthase, Chain"/>
    <property type="match status" value="1"/>
</dbReference>
<dbReference type="Gene3D" id="1.10.1720.10">
    <property type="entry name" value="L-proline 3-hydroxylase, C-terminal domain"/>
    <property type="match status" value="1"/>
</dbReference>
<accession>A0AB39MPV6</accession>
<dbReference type="InterPro" id="IPR007803">
    <property type="entry name" value="Asp/Arg/Pro-Hydrxlase"/>
</dbReference>
<dbReference type="InterPro" id="IPR037037">
    <property type="entry name" value="Pro_3_hydrox_C_sf"/>
</dbReference>
<name>A0AB39MPV6_9ACTN</name>
<feature type="domain" description="L-proline 3-hydroxylase C-terminal" evidence="2">
    <location>
        <begin position="253"/>
        <end position="311"/>
    </location>
</feature>
<dbReference type="EMBL" id="CP163431">
    <property type="protein sequence ID" value="XDQ07024.1"/>
    <property type="molecule type" value="Genomic_DNA"/>
</dbReference>
<reference evidence="3" key="1">
    <citation type="submission" date="2024-07" db="EMBL/GenBank/DDBJ databases">
        <authorList>
            <person name="Yu S.T."/>
        </authorList>
    </citation>
    <scope>NUCLEOTIDE SEQUENCE</scope>
    <source>
        <strain evidence="3">R08</strain>
    </source>
</reference>
<dbReference type="Pfam" id="PF05118">
    <property type="entry name" value="Asp_Arg_Hydrox"/>
    <property type="match status" value="1"/>
</dbReference>
<dbReference type="AlphaFoldDB" id="A0AB39MPV6"/>
<dbReference type="Pfam" id="PF05373">
    <property type="entry name" value="Pro_3_hydrox_C"/>
    <property type="match status" value="1"/>
</dbReference>
<dbReference type="GO" id="GO:0016706">
    <property type="term" value="F:2-oxoglutarate-dependent dioxygenase activity"/>
    <property type="evidence" value="ECO:0007669"/>
    <property type="project" value="InterPro"/>
</dbReference>
<evidence type="ECO:0000313" key="3">
    <source>
        <dbReference type="EMBL" id="XDQ07024.1"/>
    </source>
</evidence>
<evidence type="ECO:0000259" key="1">
    <source>
        <dbReference type="Pfam" id="PF05118"/>
    </source>
</evidence>
<feature type="domain" description="Aspartyl/asparaginy/proline hydroxylase" evidence="1">
    <location>
        <begin position="103"/>
        <end position="209"/>
    </location>
</feature>
<proteinExistence type="predicted"/>
<protein>
    <submittedName>
        <fullName evidence="3">Nonproteinogenic amino acid hydroxylase</fullName>
    </submittedName>
</protein>